<protein>
    <submittedName>
        <fullName evidence="2">Uncharacterized protein</fullName>
    </submittedName>
</protein>
<feature type="compositionally biased region" description="Basic residues" evidence="1">
    <location>
        <begin position="110"/>
        <end position="121"/>
    </location>
</feature>
<dbReference type="EMBL" id="JACVVK020000067">
    <property type="protein sequence ID" value="KAK7496446.1"/>
    <property type="molecule type" value="Genomic_DNA"/>
</dbReference>
<dbReference type="AlphaFoldDB" id="A0ABD0LAY2"/>
<organism evidence="2 3">
    <name type="scientific">Batillaria attramentaria</name>
    <dbReference type="NCBI Taxonomy" id="370345"/>
    <lineage>
        <taxon>Eukaryota</taxon>
        <taxon>Metazoa</taxon>
        <taxon>Spiralia</taxon>
        <taxon>Lophotrochozoa</taxon>
        <taxon>Mollusca</taxon>
        <taxon>Gastropoda</taxon>
        <taxon>Caenogastropoda</taxon>
        <taxon>Sorbeoconcha</taxon>
        <taxon>Cerithioidea</taxon>
        <taxon>Batillariidae</taxon>
        <taxon>Batillaria</taxon>
    </lineage>
</organism>
<evidence type="ECO:0000313" key="2">
    <source>
        <dbReference type="EMBL" id="KAK7496446.1"/>
    </source>
</evidence>
<dbReference type="Proteomes" id="UP001519460">
    <property type="component" value="Unassembled WGS sequence"/>
</dbReference>
<name>A0ABD0LAY2_9CAEN</name>
<reference evidence="2 3" key="1">
    <citation type="journal article" date="2023" name="Sci. Data">
        <title>Genome assembly of the Korean intertidal mud-creeper Batillaria attramentaria.</title>
        <authorList>
            <person name="Patra A.K."/>
            <person name="Ho P.T."/>
            <person name="Jun S."/>
            <person name="Lee S.J."/>
            <person name="Kim Y."/>
            <person name="Won Y.J."/>
        </authorList>
    </citation>
    <scope>NUCLEOTIDE SEQUENCE [LARGE SCALE GENOMIC DNA]</scope>
    <source>
        <strain evidence="2">Wonlab-2016</strain>
    </source>
</reference>
<gene>
    <name evidence="2" type="ORF">BaRGS_00012368</name>
</gene>
<accession>A0ABD0LAY2</accession>
<keyword evidence="3" id="KW-1185">Reference proteome</keyword>
<feature type="non-terminal residue" evidence="2">
    <location>
        <position position="170"/>
    </location>
</feature>
<evidence type="ECO:0000313" key="3">
    <source>
        <dbReference type="Proteomes" id="UP001519460"/>
    </source>
</evidence>
<evidence type="ECO:0000256" key="1">
    <source>
        <dbReference type="SAM" id="MobiDB-lite"/>
    </source>
</evidence>
<feature type="region of interest" description="Disordered" evidence="1">
    <location>
        <begin position="1"/>
        <end position="31"/>
    </location>
</feature>
<comment type="caution">
    <text evidence="2">The sequence shown here is derived from an EMBL/GenBank/DDBJ whole genome shotgun (WGS) entry which is preliminary data.</text>
</comment>
<sequence>AVSRTLPARSPCPHQRAASDGGHQAAEVSNTNGDESVDAVELGHLPQVRGVQVFNEFKRRLVVRKSEIAGRPETPSNTQSRLRGQHQLDQAQSIAAAPARTHVTMPSQFPHHRQTNRKRASGARAAKDERASGGRFSPCCVQALCVLTSGDQVTPSQTTTHGLSGGPPFS</sequence>
<feature type="region of interest" description="Disordered" evidence="1">
    <location>
        <begin position="107"/>
        <end position="134"/>
    </location>
</feature>
<feature type="non-terminal residue" evidence="2">
    <location>
        <position position="1"/>
    </location>
</feature>
<proteinExistence type="predicted"/>